<dbReference type="STRING" id="39692.BST38_06500"/>
<gene>
    <name evidence="3" type="ORF">MPP7335_00705</name>
</gene>
<evidence type="ECO:0000313" key="3">
    <source>
        <dbReference type="EMBL" id="SRX78972.1"/>
    </source>
</evidence>
<dbReference type="PROSITE" id="PS00061">
    <property type="entry name" value="ADH_SHORT"/>
    <property type="match status" value="1"/>
</dbReference>
<dbReference type="AlphaFoldDB" id="A0A375YCX0"/>
<dbReference type="CDD" id="cd05233">
    <property type="entry name" value="SDR_c"/>
    <property type="match status" value="1"/>
</dbReference>
<name>A0A375YCX0_MYCPF</name>
<dbReference type="InterPro" id="IPR020904">
    <property type="entry name" value="Sc_DH/Rdtase_CS"/>
</dbReference>
<dbReference type="Gene3D" id="3.40.50.720">
    <property type="entry name" value="NAD(P)-binding Rossmann-like Domain"/>
    <property type="match status" value="1"/>
</dbReference>
<dbReference type="SUPFAM" id="SSF51735">
    <property type="entry name" value="NAD(P)-binding Rossmann-fold domains"/>
    <property type="match status" value="1"/>
</dbReference>
<accession>A0A375YCX0</accession>
<keyword evidence="4" id="KW-1185">Reference proteome</keyword>
<keyword evidence="2" id="KW-0560">Oxidoreductase</keyword>
<dbReference type="InterPro" id="IPR002347">
    <property type="entry name" value="SDR_fam"/>
</dbReference>
<dbReference type="GO" id="GO:0016616">
    <property type="term" value="F:oxidoreductase activity, acting on the CH-OH group of donors, NAD or NADP as acceptor"/>
    <property type="evidence" value="ECO:0007669"/>
    <property type="project" value="TreeGrafter"/>
</dbReference>
<dbReference type="FunFam" id="3.40.50.720:FF:000084">
    <property type="entry name" value="Short-chain dehydrogenase reductase"/>
    <property type="match status" value="1"/>
</dbReference>
<sequence length="269" mass="28222">MRSGLSACPDTVAGMDTQLLDGRTVIITGGARGVGKGIATAVALRGASVLLVDRDEALLDQTAHVLRDAGHPVATLTADLRDNGCAERIVRTAVDTFGSVHGLVNNAIATNEPKPFQEITREDYDLVFDVGPRATFELMQAVYPVFAANGGGSIVNLGSGSGTSGLPKFGAYGAAKEAIRGMSKVAALEWGKIGIRVNVVCPYAETESITVWREWDPKTYERTVRSVPLGRLGDVTSDIGPAVAFLLGDEAKFVTAQTLMLDGGAAGFR</sequence>
<dbReference type="EMBL" id="UEGS01000001">
    <property type="protein sequence ID" value="SRX78972.1"/>
    <property type="molecule type" value="Genomic_DNA"/>
</dbReference>
<dbReference type="PANTHER" id="PTHR42760">
    <property type="entry name" value="SHORT-CHAIN DEHYDROGENASES/REDUCTASES FAMILY MEMBER"/>
    <property type="match status" value="1"/>
</dbReference>
<comment type="similarity">
    <text evidence="1">Belongs to the short-chain dehydrogenases/reductases (SDR) family.</text>
</comment>
<proteinExistence type="inferred from homology"/>
<evidence type="ECO:0000256" key="2">
    <source>
        <dbReference type="ARBA" id="ARBA00023002"/>
    </source>
</evidence>
<organism evidence="3 4">
    <name type="scientific">Mycolicibacterium parafortuitum</name>
    <name type="common">Mycobacterium parafortuitum</name>
    <dbReference type="NCBI Taxonomy" id="39692"/>
    <lineage>
        <taxon>Bacteria</taxon>
        <taxon>Bacillati</taxon>
        <taxon>Actinomycetota</taxon>
        <taxon>Actinomycetes</taxon>
        <taxon>Mycobacteriales</taxon>
        <taxon>Mycobacteriaceae</taxon>
        <taxon>Mycolicibacterium</taxon>
    </lineage>
</organism>
<dbReference type="PRINTS" id="PR00081">
    <property type="entry name" value="GDHRDH"/>
</dbReference>
<reference evidence="3 4" key="1">
    <citation type="submission" date="2018-05" db="EMBL/GenBank/DDBJ databases">
        <authorList>
            <consortium name="IHU Genomes"/>
        </authorList>
    </citation>
    <scope>NUCLEOTIDE SEQUENCE [LARGE SCALE GENOMIC DNA]</scope>
    <source>
        <strain evidence="3 4">P7335</strain>
    </source>
</reference>
<dbReference type="Proteomes" id="UP000252008">
    <property type="component" value="Unassembled WGS sequence"/>
</dbReference>
<evidence type="ECO:0000313" key="4">
    <source>
        <dbReference type="Proteomes" id="UP000252008"/>
    </source>
</evidence>
<dbReference type="PANTHER" id="PTHR42760:SF115">
    <property type="entry name" value="3-OXOACYL-[ACYL-CARRIER-PROTEIN] REDUCTASE FABG"/>
    <property type="match status" value="1"/>
</dbReference>
<protein>
    <submittedName>
        <fullName evidence="3">3-oxoacyl-ACP reductase [Rhodococcus jostii RHA1]</fullName>
    </submittedName>
</protein>
<dbReference type="InterPro" id="IPR036291">
    <property type="entry name" value="NAD(P)-bd_dom_sf"/>
</dbReference>
<evidence type="ECO:0000256" key="1">
    <source>
        <dbReference type="ARBA" id="ARBA00006484"/>
    </source>
</evidence>
<dbReference type="Pfam" id="PF13561">
    <property type="entry name" value="adh_short_C2"/>
    <property type="match status" value="1"/>
</dbReference>